<gene>
    <name evidence="2" type="ORF">SAMN03080598_04198</name>
</gene>
<dbReference type="GO" id="GO:0004521">
    <property type="term" value="F:RNA endonuclease activity"/>
    <property type="evidence" value="ECO:0007669"/>
    <property type="project" value="TreeGrafter"/>
</dbReference>
<organism evidence="2 3">
    <name type="scientific">Algoriphagus boritolerans DSM 17298 = JCM 18970</name>
    <dbReference type="NCBI Taxonomy" id="1120964"/>
    <lineage>
        <taxon>Bacteria</taxon>
        <taxon>Pseudomonadati</taxon>
        <taxon>Bacteroidota</taxon>
        <taxon>Cytophagia</taxon>
        <taxon>Cytophagales</taxon>
        <taxon>Cyclobacteriaceae</taxon>
        <taxon>Algoriphagus</taxon>
    </lineage>
</organism>
<accession>A0A1H6AKQ8</accession>
<dbReference type="OrthoDB" id="9808744at2"/>
<dbReference type="PIRSF" id="PIRSF033490">
    <property type="entry name" value="MazF"/>
    <property type="match status" value="1"/>
</dbReference>
<dbReference type="Pfam" id="PF02452">
    <property type="entry name" value="PemK_toxin"/>
    <property type="match status" value="1"/>
</dbReference>
<dbReference type="Gene3D" id="2.30.30.110">
    <property type="match status" value="1"/>
</dbReference>
<dbReference type="InterPro" id="IPR011067">
    <property type="entry name" value="Plasmid_toxin/cell-grow_inhib"/>
</dbReference>
<dbReference type="EC" id="3.1.-.-" evidence="1"/>
<dbReference type="GO" id="GO:0006402">
    <property type="term" value="P:mRNA catabolic process"/>
    <property type="evidence" value="ECO:0007669"/>
    <property type="project" value="TreeGrafter"/>
</dbReference>
<comment type="function">
    <text evidence="1">Toxic component of a type II toxin-antitoxin (TA) system.</text>
</comment>
<keyword evidence="1" id="KW-0378">Hydrolase</keyword>
<name>A0A1H6AKQ8_9BACT</name>
<dbReference type="GO" id="GO:0003677">
    <property type="term" value="F:DNA binding"/>
    <property type="evidence" value="ECO:0007669"/>
    <property type="project" value="InterPro"/>
</dbReference>
<dbReference type="AlphaFoldDB" id="A0A1H6AKQ8"/>
<reference evidence="3" key="1">
    <citation type="submission" date="2016-10" db="EMBL/GenBank/DDBJ databases">
        <authorList>
            <person name="Varghese N."/>
            <person name="Submissions S."/>
        </authorList>
    </citation>
    <scope>NUCLEOTIDE SEQUENCE [LARGE SCALE GENOMIC DNA]</scope>
    <source>
        <strain evidence="3">DSM 17298</strain>
    </source>
</reference>
<keyword evidence="1" id="KW-0255">Endonuclease</keyword>
<dbReference type="PANTHER" id="PTHR33988">
    <property type="entry name" value="ENDORIBONUCLEASE MAZF-RELATED"/>
    <property type="match status" value="1"/>
</dbReference>
<dbReference type="SUPFAM" id="SSF50118">
    <property type="entry name" value="Cell growth inhibitor/plasmid maintenance toxic component"/>
    <property type="match status" value="1"/>
</dbReference>
<dbReference type="InterPro" id="IPR003477">
    <property type="entry name" value="PemK-like"/>
</dbReference>
<dbReference type="EMBL" id="FNVR01000049">
    <property type="protein sequence ID" value="SEG49278.1"/>
    <property type="molecule type" value="Genomic_DNA"/>
</dbReference>
<comment type="similarity">
    <text evidence="1">Belongs to the PemK/MazF family.</text>
</comment>
<protein>
    <recommendedName>
        <fullName evidence="1">mRNA interferase</fullName>
        <ecNumber evidence="1">3.1.-.-</ecNumber>
    </recommendedName>
</protein>
<dbReference type="PANTHER" id="PTHR33988:SF2">
    <property type="entry name" value="ENDORIBONUCLEASE MAZF"/>
    <property type="match status" value="1"/>
</dbReference>
<dbReference type="Proteomes" id="UP000236736">
    <property type="component" value="Unassembled WGS sequence"/>
</dbReference>
<dbReference type="RefSeq" id="WP_103926737.1">
    <property type="nucleotide sequence ID" value="NZ_FNVR01000049.1"/>
</dbReference>
<keyword evidence="1" id="KW-0540">Nuclease</keyword>
<proteinExistence type="inferred from homology"/>
<evidence type="ECO:0000313" key="3">
    <source>
        <dbReference type="Proteomes" id="UP000236736"/>
    </source>
</evidence>
<evidence type="ECO:0000313" key="2">
    <source>
        <dbReference type="EMBL" id="SEG49278.1"/>
    </source>
</evidence>
<dbReference type="GO" id="GO:0016787">
    <property type="term" value="F:hydrolase activity"/>
    <property type="evidence" value="ECO:0007669"/>
    <property type="project" value="UniProtKB-KW"/>
</dbReference>
<dbReference type="GO" id="GO:0016075">
    <property type="term" value="P:rRNA catabolic process"/>
    <property type="evidence" value="ECO:0007669"/>
    <property type="project" value="TreeGrafter"/>
</dbReference>
<keyword evidence="3" id="KW-1185">Reference proteome</keyword>
<sequence>MTFKKWSIYLANLDPVVGSEQGKTRPVLIISQDFFNELLNVVNVIPLTTQKKGRLIYPNEVLVKSEFSRLPNTSIALVHQIRTIDKKRLIKELGRLNSEQVKDNIQDAFRFQFGL</sequence>
<evidence type="ECO:0000256" key="1">
    <source>
        <dbReference type="PIRNR" id="PIRNR033490"/>
    </source>
</evidence>